<dbReference type="InterPro" id="IPR001328">
    <property type="entry name" value="Pept_tRNA_hydro"/>
</dbReference>
<evidence type="ECO:0000256" key="2">
    <source>
        <dbReference type="ARBA" id="ARBA00022801"/>
    </source>
</evidence>
<gene>
    <name evidence="4" type="ORF">FFLO_01791</name>
</gene>
<dbReference type="PANTHER" id="PTHR17224">
    <property type="entry name" value="PEPTIDYL-TRNA HYDROLASE"/>
    <property type="match status" value="1"/>
</dbReference>
<evidence type="ECO:0008006" key="6">
    <source>
        <dbReference type="Google" id="ProtNLM"/>
    </source>
</evidence>
<organism evidence="4 5">
    <name type="scientific">Filobasidium floriforme</name>
    <dbReference type="NCBI Taxonomy" id="5210"/>
    <lineage>
        <taxon>Eukaryota</taxon>
        <taxon>Fungi</taxon>
        <taxon>Dikarya</taxon>
        <taxon>Basidiomycota</taxon>
        <taxon>Agaricomycotina</taxon>
        <taxon>Tremellomycetes</taxon>
        <taxon>Filobasidiales</taxon>
        <taxon>Filobasidiaceae</taxon>
        <taxon>Filobasidium</taxon>
    </lineage>
</organism>
<dbReference type="Pfam" id="PF01195">
    <property type="entry name" value="Pept_tRNA_hydro"/>
    <property type="match status" value="1"/>
</dbReference>
<dbReference type="Proteomes" id="UP000812966">
    <property type="component" value="Unassembled WGS sequence"/>
</dbReference>
<dbReference type="PANTHER" id="PTHR17224:SF1">
    <property type="entry name" value="PEPTIDYL-TRNA HYDROLASE"/>
    <property type="match status" value="1"/>
</dbReference>
<dbReference type="SUPFAM" id="SSF53178">
    <property type="entry name" value="Peptidyl-tRNA hydrolase-like"/>
    <property type="match status" value="1"/>
</dbReference>
<dbReference type="GO" id="GO:0004045">
    <property type="term" value="F:peptidyl-tRNA hydrolase activity"/>
    <property type="evidence" value="ECO:0007669"/>
    <property type="project" value="InterPro"/>
</dbReference>
<evidence type="ECO:0000313" key="5">
    <source>
        <dbReference type="Proteomes" id="UP000812966"/>
    </source>
</evidence>
<keyword evidence="3" id="KW-0694">RNA-binding</keyword>
<dbReference type="AlphaFoldDB" id="A0A8K0NSE6"/>
<keyword evidence="5" id="KW-1185">Reference proteome</keyword>
<accession>A0A8K0NSE6</accession>
<dbReference type="InterPro" id="IPR036416">
    <property type="entry name" value="Pept_tRNA_hydro_sf"/>
</dbReference>
<evidence type="ECO:0000313" key="4">
    <source>
        <dbReference type="EMBL" id="KAG7562730.1"/>
    </source>
</evidence>
<sequence length="227" mass="24635">MNVLPSAPAKIPHILLYATGNHTHPTTKHSLGQYIIPSLLARFGLPGEREFLRLERKHDCWVGSGMVRGRELGAGDQNAGFRLTVAKPRVLMNINGRPLPFLLRTLSASHPPPTYAPPTLIALHDNLTLHPLTVGKPRFGVSAQGHGGLSSIESSLKTKDFWRLGLGIGRGGNAPGDGGVVKWVLSELGRDEKVFWEAEGVDRVVQVVEEMVDKLRRGDAGKGKGKK</sequence>
<dbReference type="GO" id="GO:0000049">
    <property type="term" value="F:tRNA binding"/>
    <property type="evidence" value="ECO:0007669"/>
    <property type="project" value="UniProtKB-KW"/>
</dbReference>
<proteinExistence type="predicted"/>
<reference evidence="4" key="1">
    <citation type="submission" date="2020-04" db="EMBL/GenBank/DDBJ databases">
        <title>Analysis of mating type loci in Filobasidium floriforme.</title>
        <authorList>
            <person name="Nowrousian M."/>
        </authorList>
    </citation>
    <scope>NUCLEOTIDE SEQUENCE</scope>
    <source>
        <strain evidence="4">CBS 6242</strain>
    </source>
</reference>
<dbReference type="Gene3D" id="3.40.50.1470">
    <property type="entry name" value="Peptidyl-tRNA hydrolase"/>
    <property type="match status" value="1"/>
</dbReference>
<evidence type="ECO:0000256" key="1">
    <source>
        <dbReference type="ARBA" id="ARBA00022555"/>
    </source>
</evidence>
<protein>
    <recommendedName>
        <fullName evidence="6">Peptidyl-tRNA hydrolase</fullName>
    </recommendedName>
</protein>
<comment type="caution">
    <text evidence="4">The sequence shown here is derived from an EMBL/GenBank/DDBJ whole genome shotgun (WGS) entry which is preliminary data.</text>
</comment>
<dbReference type="EMBL" id="JABELV010000026">
    <property type="protein sequence ID" value="KAG7562730.1"/>
    <property type="molecule type" value="Genomic_DNA"/>
</dbReference>
<name>A0A8K0NSE6_9TREE</name>
<evidence type="ECO:0000256" key="3">
    <source>
        <dbReference type="ARBA" id="ARBA00022884"/>
    </source>
</evidence>
<keyword evidence="1" id="KW-0820">tRNA-binding</keyword>
<keyword evidence="2" id="KW-0378">Hydrolase</keyword>
<dbReference type="OrthoDB" id="1711136at2759"/>